<dbReference type="GO" id="GO:0016301">
    <property type="term" value="F:kinase activity"/>
    <property type="evidence" value="ECO:0007669"/>
    <property type="project" value="UniProtKB-KW"/>
</dbReference>
<evidence type="ECO:0000313" key="1">
    <source>
        <dbReference type="EMBL" id="GBE60934.1"/>
    </source>
</evidence>
<dbReference type="VEuPathDB" id="PiroplasmaDB:BOVATA_024270"/>
<dbReference type="OrthoDB" id="365976at2759"/>
<comment type="caution">
    <text evidence="1">The sequence shown here is derived from an EMBL/GenBank/DDBJ whole genome shotgun (WGS) entry which is preliminary data.</text>
</comment>
<reference evidence="1 2" key="1">
    <citation type="journal article" date="2017" name="BMC Genomics">
        <title>Whole-genome assembly of Babesia ovata and comparative genomics between closely related pathogens.</title>
        <authorList>
            <person name="Yamagishi J."/>
            <person name="Asada M."/>
            <person name="Hakimi H."/>
            <person name="Tanaka T.Q."/>
            <person name="Sugimoto C."/>
            <person name="Kawazu S."/>
        </authorList>
    </citation>
    <scope>NUCLEOTIDE SEQUENCE [LARGE SCALE GENOMIC DNA]</scope>
    <source>
        <strain evidence="1 2">Miyake</strain>
    </source>
</reference>
<organism evidence="1 2">
    <name type="scientific">Babesia ovata</name>
    <dbReference type="NCBI Taxonomy" id="189622"/>
    <lineage>
        <taxon>Eukaryota</taxon>
        <taxon>Sar</taxon>
        <taxon>Alveolata</taxon>
        <taxon>Apicomplexa</taxon>
        <taxon>Aconoidasida</taxon>
        <taxon>Piroplasmida</taxon>
        <taxon>Babesiidae</taxon>
        <taxon>Babesia</taxon>
    </lineage>
</organism>
<keyword evidence="1" id="KW-0808">Transferase</keyword>
<dbReference type="Proteomes" id="UP000236319">
    <property type="component" value="Unassembled WGS sequence"/>
</dbReference>
<dbReference type="RefSeq" id="XP_028867177.1">
    <property type="nucleotide sequence ID" value="XM_029011344.1"/>
</dbReference>
<accession>A0A2H6KD75</accession>
<dbReference type="GeneID" id="39874704"/>
<keyword evidence="2" id="KW-1185">Reference proteome</keyword>
<evidence type="ECO:0000313" key="2">
    <source>
        <dbReference type="Proteomes" id="UP000236319"/>
    </source>
</evidence>
<dbReference type="EMBL" id="BDSA01000002">
    <property type="protein sequence ID" value="GBE60934.1"/>
    <property type="molecule type" value="Genomic_DNA"/>
</dbReference>
<gene>
    <name evidence="1" type="ORF">BOVATA_024270</name>
</gene>
<protein>
    <submittedName>
        <fullName evidence="1">Riboflavin kinase, putative</fullName>
    </submittedName>
</protein>
<proteinExistence type="predicted"/>
<keyword evidence="1" id="KW-0418">Kinase</keyword>
<name>A0A2H6KD75_9APIC</name>
<sequence>MRRRAARAAVQLIGRRPELSYGRFTSTEFYMSAVKPAAASPNGNVHGAASSTKECAIHIEACTERTPTTDIGEEPADGSCSPTASVKRAIVAAIHLAPALKGKRIPYRAREYMQRCLLEEAQGINVSNILPLLNATLNMRILNDSLKQVFLEKMEEMHQYPPGTAEARLQLTETAWRMLSLPGVQDLMSLRWVELCLSIMKSHIEHAPDDLRLRIGLLYASMLPTDLVSLADIRQITLSFTSNRNIPSQPMTLNDCSTVVALLNVTRVYLAAQGKGWDSDRHGKEIKDYVTQVVIPRVVSNINVFTAAHLTDVLSFFADSGLESWISPEVADQPINLTHLLDGCCDRFVRDVSQFTISDMLSFHVALLRLNHRSERAILSLILVLPRRAQSLDSVEQLIRLLEFIHLAGMESQFLCEFASEQLMQLVHKIGKHHCEMLAGLLSRRGSDESVLLDASALQALDRVGAKYGLNLLS</sequence>
<dbReference type="AlphaFoldDB" id="A0A2H6KD75"/>